<keyword evidence="1" id="KW-0472">Membrane</keyword>
<evidence type="ECO:0000313" key="2">
    <source>
        <dbReference type="EMBL" id="MFD2168598.1"/>
    </source>
</evidence>
<dbReference type="EMBL" id="JBHUIO010000002">
    <property type="protein sequence ID" value="MFD2168598.1"/>
    <property type="molecule type" value="Genomic_DNA"/>
</dbReference>
<keyword evidence="3" id="KW-1185">Reference proteome</keyword>
<keyword evidence="1" id="KW-1133">Transmembrane helix</keyword>
<feature type="transmembrane region" description="Helical" evidence="1">
    <location>
        <begin position="169"/>
        <end position="188"/>
    </location>
</feature>
<comment type="caution">
    <text evidence="2">The sequence shown here is derived from an EMBL/GenBank/DDBJ whole genome shotgun (WGS) entry which is preliminary data.</text>
</comment>
<feature type="transmembrane region" description="Helical" evidence="1">
    <location>
        <begin position="98"/>
        <end position="128"/>
    </location>
</feature>
<accession>A0ABW4ZT30</accession>
<feature type="transmembrane region" description="Helical" evidence="1">
    <location>
        <begin position="60"/>
        <end position="77"/>
    </location>
</feature>
<keyword evidence="1" id="KW-0812">Transmembrane</keyword>
<organism evidence="2 3">
    <name type="scientific">Tumebacillus lipolyticus</name>
    <dbReference type="NCBI Taxonomy" id="1280370"/>
    <lineage>
        <taxon>Bacteria</taxon>
        <taxon>Bacillati</taxon>
        <taxon>Bacillota</taxon>
        <taxon>Bacilli</taxon>
        <taxon>Bacillales</taxon>
        <taxon>Alicyclobacillaceae</taxon>
        <taxon>Tumebacillus</taxon>
    </lineage>
</organism>
<gene>
    <name evidence="2" type="ORF">ACFSOY_01015</name>
</gene>
<evidence type="ECO:0000313" key="3">
    <source>
        <dbReference type="Proteomes" id="UP001597343"/>
    </source>
</evidence>
<reference evidence="3" key="1">
    <citation type="journal article" date="2019" name="Int. J. Syst. Evol. Microbiol.">
        <title>The Global Catalogue of Microorganisms (GCM) 10K type strain sequencing project: providing services to taxonomists for standard genome sequencing and annotation.</title>
        <authorList>
            <consortium name="The Broad Institute Genomics Platform"/>
            <consortium name="The Broad Institute Genome Sequencing Center for Infectious Disease"/>
            <person name="Wu L."/>
            <person name="Ma J."/>
        </authorList>
    </citation>
    <scope>NUCLEOTIDE SEQUENCE [LARGE SCALE GENOMIC DNA]</scope>
    <source>
        <strain evidence="3">CGMCC 1.13574</strain>
    </source>
</reference>
<sequence length="725" mass="83759">MRKLLKVIRFEGLLLLRNRVAISFLILYALFWAGAIGYYVMAEVPEPRAGYFYEMLFRQYTLWVLLIVSGWAGVHLARKDRVSGFEQLFLAWNVKNDVWLFGKWIVLQSYVGVITSITLIVCGSWFGLGSYGLLDWFQHMIYVLLNVGGGMLFYSSLGFLLGHAMRSRFVYLLLTALWGVMVWAQLNITGVSSWNPKWRLLAPYDSVYYFSPFEDVFELAGRFPEVWVHQTAAILTGVCFLLLLLSVYRIFRMEVWERRRGWSMLLVVFIAGTTLATFRYEAFEEKMKSHREFVEERMVEEDTGSFVAGMNDRADTSFTMDRTNLEVRLFGGDQIKAKAMLTVTYHGKERTKRLDLTLLGSLKIADLVAENAGEIEWEQEGDQIAVMFPEPIAAEQPLHLTLQYEGSIQQTSDDLMAESSFAEPDRINLSKSSGWYPLIGKRSLWKAYAHNGRYFNAVLYKVSEREPSPTDFTVKIESEMPTKNPLVMSIAQQDEMTFSGRSTDLILLSGNLTERSVSGIRVVAHPDLIELAVKRVEEKVSGWKFLEQWLGDELVPQTVFVISAPGFADPVYDDPLVQKWGAWALRIKEENYYYKTDYLVQLPFANGMSWGEISKPAYDRDLFVQAMKWVVRNHFQDRVTHTHFADFYRESSYWTSTSASGSQDNAVLRERVEKLIDVLGEYDIKDRTEFKRVVSFLYKQFDRSKTPDEFDLEEALKLYRQTEEL</sequence>
<feature type="transmembrane region" description="Helical" evidence="1">
    <location>
        <begin position="227"/>
        <end position="250"/>
    </location>
</feature>
<proteinExistence type="predicted"/>
<feature type="transmembrane region" description="Helical" evidence="1">
    <location>
        <begin position="262"/>
        <end position="280"/>
    </location>
</feature>
<feature type="transmembrane region" description="Helical" evidence="1">
    <location>
        <begin position="20"/>
        <end position="40"/>
    </location>
</feature>
<dbReference type="RefSeq" id="WP_386043457.1">
    <property type="nucleotide sequence ID" value="NZ_JBHUIO010000002.1"/>
</dbReference>
<protein>
    <submittedName>
        <fullName evidence="2">ABC transporter permease</fullName>
    </submittedName>
</protein>
<name>A0ABW4ZT30_9BACL</name>
<dbReference type="Proteomes" id="UP001597343">
    <property type="component" value="Unassembled WGS sequence"/>
</dbReference>
<feature type="transmembrane region" description="Helical" evidence="1">
    <location>
        <begin position="140"/>
        <end position="162"/>
    </location>
</feature>
<evidence type="ECO:0000256" key="1">
    <source>
        <dbReference type="SAM" id="Phobius"/>
    </source>
</evidence>